<reference evidence="2 3" key="1">
    <citation type="journal article" date="2023" name="Environ Microbiome">
        <title>A coral-associated actinobacterium mitigates coral bleaching under heat stress.</title>
        <authorList>
            <person name="Li J."/>
            <person name="Zou Y."/>
            <person name="Li Q."/>
            <person name="Zhang J."/>
            <person name="Bourne D.G."/>
            <person name="Lyu Y."/>
            <person name="Liu C."/>
            <person name="Zhang S."/>
        </authorList>
    </citation>
    <scope>NUCLEOTIDE SEQUENCE [LARGE SCALE GENOMIC DNA]</scope>
    <source>
        <strain evidence="2 3">SCSIO 13291</strain>
    </source>
</reference>
<dbReference type="Proteomes" id="UP001434337">
    <property type="component" value="Chromosome"/>
</dbReference>
<dbReference type="SUPFAM" id="SSF53850">
    <property type="entry name" value="Periplasmic binding protein-like II"/>
    <property type="match status" value="1"/>
</dbReference>
<feature type="signal peptide" evidence="1">
    <location>
        <begin position="1"/>
        <end position="20"/>
    </location>
</feature>
<dbReference type="PROSITE" id="PS51318">
    <property type="entry name" value="TAT"/>
    <property type="match status" value="1"/>
</dbReference>
<dbReference type="InterPro" id="IPR006311">
    <property type="entry name" value="TAT_signal"/>
</dbReference>
<dbReference type="PANTHER" id="PTHR43649">
    <property type="entry name" value="ARABINOSE-BINDING PROTEIN-RELATED"/>
    <property type="match status" value="1"/>
</dbReference>
<name>A0ABZ3CBC7_9ACTN</name>
<protein>
    <submittedName>
        <fullName evidence="2">Extracellular solute-binding protein</fullName>
    </submittedName>
</protein>
<proteinExistence type="predicted"/>
<dbReference type="Gene3D" id="3.40.190.10">
    <property type="entry name" value="Periplasmic binding protein-like II"/>
    <property type="match status" value="2"/>
</dbReference>
<dbReference type="RefSeq" id="WP_232547989.1">
    <property type="nucleotide sequence ID" value="NZ_CP115965.1"/>
</dbReference>
<sequence>MDRRTFLGLGAGAGAALALAGCGQGGAATTGGDPESASLRFCWWGNDTRNQLTNEAIAAYQAAHSGVSIAPEPGEWSGYWDKLATQFAASDAPDIIQMDEKYLAEYGQRGGLLDLEGAGVDVSGFAPGTADTGRLESGLFGINAGVNAPVLVANPTLFAEAGVALPDDTTWTWEEFMALSEQLTQGIGRSGVYGAGNLFSQDGLFKAYARQRGGQQWTADGQMGWEPAMLEDFWQMLLDMQAAGSIQSPAELAEEDAKPLDQTAIATGNVAMTYLWSNQIKALDNASGVDMALLRPPSVDGSSEGWLWYKASMYWSASSRTSNPAAVAAFIDWLANSTECAQILTAERGLPPNLAAREAIAPDLPASDAKVAEFLSSIEPEVEDAGGITPVGGSTFQQILLRKSQDVLFERASIADAVASLRTEVEAALQQ</sequence>
<dbReference type="PROSITE" id="PS51257">
    <property type="entry name" value="PROKAR_LIPOPROTEIN"/>
    <property type="match status" value="1"/>
</dbReference>
<dbReference type="Pfam" id="PF13416">
    <property type="entry name" value="SBP_bac_8"/>
    <property type="match status" value="1"/>
</dbReference>
<dbReference type="PANTHER" id="PTHR43649:SF11">
    <property type="entry name" value="ABC TRANSPORTER SUBSTRATE-BINDING PROTEIN YESO-RELATED"/>
    <property type="match status" value="1"/>
</dbReference>
<evidence type="ECO:0000313" key="3">
    <source>
        <dbReference type="Proteomes" id="UP001434337"/>
    </source>
</evidence>
<evidence type="ECO:0000313" key="2">
    <source>
        <dbReference type="EMBL" id="WZX00103.1"/>
    </source>
</evidence>
<accession>A0ABZ3CBC7</accession>
<gene>
    <name evidence="2" type="ORF">PCC79_07955</name>
</gene>
<keyword evidence="1" id="KW-0732">Signal</keyword>
<keyword evidence="3" id="KW-1185">Reference proteome</keyword>
<evidence type="ECO:0000256" key="1">
    <source>
        <dbReference type="SAM" id="SignalP"/>
    </source>
</evidence>
<dbReference type="InterPro" id="IPR050490">
    <property type="entry name" value="Bact_solute-bd_prot1"/>
</dbReference>
<organism evidence="2 3">
    <name type="scientific">Propioniciclava soli</name>
    <dbReference type="NCBI Taxonomy" id="2775081"/>
    <lineage>
        <taxon>Bacteria</taxon>
        <taxon>Bacillati</taxon>
        <taxon>Actinomycetota</taxon>
        <taxon>Actinomycetes</taxon>
        <taxon>Propionibacteriales</taxon>
        <taxon>Propionibacteriaceae</taxon>
        <taxon>Propioniciclava</taxon>
    </lineage>
</organism>
<feature type="chain" id="PRO_5045821042" evidence="1">
    <location>
        <begin position="21"/>
        <end position="431"/>
    </location>
</feature>
<dbReference type="EMBL" id="CP115965">
    <property type="protein sequence ID" value="WZX00103.1"/>
    <property type="molecule type" value="Genomic_DNA"/>
</dbReference>
<dbReference type="InterPro" id="IPR006059">
    <property type="entry name" value="SBP"/>
</dbReference>